<keyword evidence="1" id="KW-0175">Coiled coil</keyword>
<dbReference type="Proteomes" id="UP000062912">
    <property type="component" value="Unassembled WGS sequence"/>
</dbReference>
<organism evidence="2 3">
    <name type="scientific">Burkholderia pseudomultivorans</name>
    <dbReference type="NCBI Taxonomy" id="1207504"/>
    <lineage>
        <taxon>Bacteria</taxon>
        <taxon>Pseudomonadati</taxon>
        <taxon>Pseudomonadota</taxon>
        <taxon>Betaproteobacteria</taxon>
        <taxon>Burkholderiales</taxon>
        <taxon>Burkholderiaceae</taxon>
        <taxon>Burkholderia</taxon>
        <taxon>Burkholderia cepacia complex</taxon>
    </lineage>
</organism>
<gene>
    <name evidence="2" type="ORF">WT56_22425</name>
</gene>
<name>A0A132EDI3_9BURK</name>
<evidence type="ECO:0000256" key="1">
    <source>
        <dbReference type="SAM" id="Coils"/>
    </source>
</evidence>
<dbReference type="EMBL" id="LPJR01000052">
    <property type="protein sequence ID" value="KWF25047.1"/>
    <property type="molecule type" value="Genomic_DNA"/>
</dbReference>
<protein>
    <submittedName>
        <fullName evidence="2">Uncharacterized protein</fullName>
    </submittedName>
</protein>
<evidence type="ECO:0000313" key="2">
    <source>
        <dbReference type="EMBL" id="KWF25047.1"/>
    </source>
</evidence>
<proteinExistence type="predicted"/>
<accession>A0A132EDI3</accession>
<comment type="caution">
    <text evidence="2">The sequence shown here is derived from an EMBL/GenBank/DDBJ whole genome shotgun (WGS) entry which is preliminary data.</text>
</comment>
<evidence type="ECO:0000313" key="3">
    <source>
        <dbReference type="Proteomes" id="UP000062912"/>
    </source>
</evidence>
<reference evidence="2 3" key="1">
    <citation type="submission" date="2015-11" db="EMBL/GenBank/DDBJ databases">
        <title>Expanding the genomic diversity of Burkholderia species for the development of highly accurate diagnostics.</title>
        <authorList>
            <person name="Sahl J."/>
            <person name="Keim P."/>
            <person name="Wagner D."/>
        </authorList>
    </citation>
    <scope>NUCLEOTIDE SEQUENCE [LARGE SCALE GENOMIC DNA]</scope>
    <source>
        <strain evidence="2 3">MSMB368WGS</strain>
    </source>
</reference>
<feature type="coiled-coil region" evidence="1">
    <location>
        <begin position="37"/>
        <end position="64"/>
    </location>
</feature>
<sequence>MINFSQFPAHWTLERATDVLNRQAKRDAAQEISIESIDHAANLIREQQEEIAILEKSLERVQSKKEEFCAATARLDALMKDKRDELIASAREGREPDYREIDAQLAQVRDVLAQYADEQVNVPAAIASIESTLSDARAKADAVLRAAQQFVSRHYRAEYDKAHQAYIDFLNSAEFLAKLENMHALFWLYRAFDDRYRTGLFEGEVDQVEQYLEGIKHAGGKGVLDSDRTRVVYRDHLKRLEEFGITKPDLSSDPCPSPLEVHIAKRVYDEFQQSKLDAEPVTANR</sequence>
<dbReference type="AlphaFoldDB" id="A0A132EDI3"/>
<dbReference type="OrthoDB" id="9034150at2"/>